<keyword evidence="8" id="KW-1185">Reference proteome</keyword>
<evidence type="ECO:0000313" key="7">
    <source>
        <dbReference type="EMBL" id="WVX66672.1"/>
    </source>
</evidence>
<feature type="transmembrane region" description="Helical" evidence="6">
    <location>
        <begin position="290"/>
        <end position="309"/>
    </location>
</feature>
<evidence type="ECO:0000256" key="3">
    <source>
        <dbReference type="ARBA" id="ARBA00022692"/>
    </source>
</evidence>
<dbReference type="Pfam" id="PF03739">
    <property type="entry name" value="LptF_LptG"/>
    <property type="match status" value="1"/>
</dbReference>
<dbReference type="InterPro" id="IPR030922">
    <property type="entry name" value="LptF"/>
</dbReference>
<keyword evidence="5 6" id="KW-0472">Membrane</keyword>
<reference evidence="7 8" key="1">
    <citation type="journal article" date="2024" name="Environ. Microbiol.">
        <title>Novel evolutionary insights on the interactions of the Holosporales (Alphaproteobacteria) with eukaryotic hosts from comparative genomics.</title>
        <authorList>
            <person name="Giovannini M."/>
            <person name="Petroni G."/>
            <person name="Castelli M."/>
        </authorList>
    </citation>
    <scope>NUCLEOTIDE SEQUENCE [LARGE SCALE GENOMIC DNA]</scope>
    <source>
        <strain evidence="7 8">US_Bl 15I1</strain>
    </source>
</reference>
<proteinExistence type="predicted"/>
<dbReference type="Proteomes" id="UP001330434">
    <property type="component" value="Chromosome"/>
</dbReference>
<protein>
    <submittedName>
        <fullName evidence="7">LPS export ABC transporter permease LptF</fullName>
    </submittedName>
</protein>
<dbReference type="RefSeq" id="WP_338453729.1">
    <property type="nucleotide sequence ID" value="NZ_CP133270.1"/>
</dbReference>
<organism evidence="7 8">
    <name type="scientific">Candidatus Bealeia paramacronuclearis</name>
    <dbReference type="NCBI Taxonomy" id="1921001"/>
    <lineage>
        <taxon>Bacteria</taxon>
        <taxon>Pseudomonadati</taxon>
        <taxon>Pseudomonadota</taxon>
        <taxon>Alphaproteobacteria</taxon>
        <taxon>Holosporales</taxon>
        <taxon>Holosporaceae</taxon>
        <taxon>Candidatus Bealeia</taxon>
    </lineage>
</organism>
<dbReference type="InterPro" id="IPR005495">
    <property type="entry name" value="LptG/LptF_permease"/>
</dbReference>
<feature type="transmembrane region" description="Helical" evidence="6">
    <location>
        <begin position="347"/>
        <end position="367"/>
    </location>
</feature>
<evidence type="ECO:0000256" key="2">
    <source>
        <dbReference type="ARBA" id="ARBA00022475"/>
    </source>
</evidence>
<evidence type="ECO:0000256" key="5">
    <source>
        <dbReference type="ARBA" id="ARBA00023136"/>
    </source>
</evidence>
<comment type="subcellular location">
    <subcellularLocation>
        <location evidence="1">Cell membrane</location>
        <topology evidence="1">Multi-pass membrane protein</topology>
    </subcellularLocation>
</comment>
<dbReference type="EMBL" id="CP133270">
    <property type="protein sequence ID" value="WVX66672.1"/>
    <property type="molecule type" value="Genomic_DNA"/>
</dbReference>
<feature type="transmembrane region" description="Helical" evidence="6">
    <location>
        <begin position="112"/>
        <end position="135"/>
    </location>
</feature>
<dbReference type="PANTHER" id="PTHR33529:SF6">
    <property type="entry name" value="YJGP_YJGQ FAMILY PERMEASE"/>
    <property type="match status" value="1"/>
</dbReference>
<feature type="transmembrane region" description="Helical" evidence="6">
    <location>
        <begin position="321"/>
        <end position="341"/>
    </location>
</feature>
<evidence type="ECO:0000256" key="1">
    <source>
        <dbReference type="ARBA" id="ARBA00004651"/>
    </source>
</evidence>
<sequence>MLGPVYFHSFFQSMNRLNRYIFKQLFFTSVSVAVVLTCVVWLAQSLRFVEMVANKGVSATLFFQMVFFLLPNLIIIVLPISALIGVLFIYNKLASDHELMVMQGSGVSAFQLLKPALFLALLLTILLYGFTLYLLPLSFSKFKDLEVSLKNETSASMMQPGEFNTFGKYTFFARTRTTNGVLQGLVVYDGSNPEKPATLLSERGFAIEEEDGFRMILQNGNRQEKSPKTGKPSILYFDKYTIVVKKPESTAKSRAIKPYERFLGDLFTPLDPTLSENSKLQLWAEGHNRIITPLYAFAFTLIGAACLLSGHYNRRGRSGKILMAGVAACFLQIMTLILLNSVKFGKFTVGIAYGLITLIVALAFYMMSDRGVFLIDNLDLLSLRRKSK</sequence>
<dbReference type="PANTHER" id="PTHR33529">
    <property type="entry name" value="SLR0882 PROTEIN-RELATED"/>
    <property type="match status" value="1"/>
</dbReference>
<evidence type="ECO:0000256" key="4">
    <source>
        <dbReference type="ARBA" id="ARBA00022989"/>
    </source>
</evidence>
<keyword evidence="4 6" id="KW-1133">Transmembrane helix</keyword>
<accession>A0ABZ2C2J7</accession>
<gene>
    <name evidence="7" type="ORF">Bealeia1_00854</name>
</gene>
<feature type="transmembrane region" description="Helical" evidence="6">
    <location>
        <begin position="21"/>
        <end position="42"/>
    </location>
</feature>
<dbReference type="NCBIfam" id="TIGR04407">
    <property type="entry name" value="LptF_YjgP"/>
    <property type="match status" value="1"/>
</dbReference>
<feature type="transmembrane region" description="Helical" evidence="6">
    <location>
        <begin position="62"/>
        <end position="91"/>
    </location>
</feature>
<name>A0ABZ2C2J7_9PROT</name>
<keyword evidence="3 6" id="KW-0812">Transmembrane</keyword>
<keyword evidence="2" id="KW-1003">Cell membrane</keyword>
<evidence type="ECO:0000256" key="6">
    <source>
        <dbReference type="SAM" id="Phobius"/>
    </source>
</evidence>
<evidence type="ECO:0000313" key="8">
    <source>
        <dbReference type="Proteomes" id="UP001330434"/>
    </source>
</evidence>